<dbReference type="PANTHER" id="PTHR23407">
    <property type="entry name" value="ATPASE INHIBITOR/5-FORMYLTETRAHYDROFOLATE CYCLO-LIGASE"/>
    <property type="match status" value="1"/>
</dbReference>
<dbReference type="OrthoDB" id="9801938at2"/>
<dbReference type="PANTHER" id="PTHR23407:SF1">
    <property type="entry name" value="5-FORMYLTETRAHYDROFOLATE CYCLO-LIGASE"/>
    <property type="match status" value="1"/>
</dbReference>
<dbReference type="SUPFAM" id="SSF100950">
    <property type="entry name" value="NagB/RpiA/CoA transferase-like"/>
    <property type="match status" value="1"/>
</dbReference>
<dbReference type="EMBL" id="RCCJ01000001">
    <property type="protein sequence ID" value="RLJ71343.1"/>
    <property type="molecule type" value="Genomic_DNA"/>
</dbReference>
<accession>A0A497XX52</accession>
<dbReference type="EC" id="6.3.3.2" evidence="5"/>
<keyword evidence="5" id="KW-0460">Magnesium</keyword>
<dbReference type="InterPro" id="IPR037171">
    <property type="entry name" value="NagB/RpiA_transferase-like"/>
</dbReference>
<dbReference type="NCBIfam" id="TIGR02727">
    <property type="entry name" value="MTHFS_bact"/>
    <property type="match status" value="1"/>
</dbReference>
<evidence type="ECO:0000313" key="6">
    <source>
        <dbReference type="EMBL" id="RLJ71343.1"/>
    </source>
</evidence>
<reference evidence="6 7" key="1">
    <citation type="submission" date="2018-10" db="EMBL/GenBank/DDBJ databases">
        <title>Genomic Encyclopedia of Archaeal and Bacterial Type Strains, Phase II (KMG-II): from individual species to whole genera.</title>
        <authorList>
            <person name="Goeker M."/>
        </authorList>
    </citation>
    <scope>NUCLEOTIDE SEQUENCE [LARGE SCALE GENOMIC DNA]</scope>
    <source>
        <strain evidence="6 7">DSM 16510</strain>
    </source>
</reference>
<dbReference type="GO" id="GO:0030272">
    <property type="term" value="F:5-formyltetrahydrofolate cyclo-ligase activity"/>
    <property type="evidence" value="ECO:0007669"/>
    <property type="project" value="UniProtKB-EC"/>
</dbReference>
<dbReference type="GO" id="GO:0035999">
    <property type="term" value="P:tetrahydrofolate interconversion"/>
    <property type="evidence" value="ECO:0007669"/>
    <property type="project" value="TreeGrafter"/>
</dbReference>
<keyword evidence="2 4" id="KW-0547">Nucleotide-binding</keyword>
<proteinExistence type="inferred from homology"/>
<dbReference type="InterPro" id="IPR024185">
    <property type="entry name" value="FTHF_cligase-like_sf"/>
</dbReference>
<feature type="binding site" evidence="4">
    <location>
        <position position="56"/>
    </location>
    <ligand>
        <name>substrate</name>
    </ligand>
</feature>
<dbReference type="GO" id="GO:0005524">
    <property type="term" value="F:ATP binding"/>
    <property type="evidence" value="ECO:0007669"/>
    <property type="project" value="UniProtKB-KW"/>
</dbReference>
<dbReference type="PIRSF" id="PIRSF006806">
    <property type="entry name" value="FTHF_cligase"/>
    <property type="match status" value="1"/>
</dbReference>
<evidence type="ECO:0000256" key="2">
    <source>
        <dbReference type="ARBA" id="ARBA00022741"/>
    </source>
</evidence>
<evidence type="ECO:0000256" key="5">
    <source>
        <dbReference type="RuleBase" id="RU361279"/>
    </source>
</evidence>
<feature type="binding site" evidence="4">
    <location>
        <begin position="131"/>
        <end position="139"/>
    </location>
    <ligand>
        <name>ATP</name>
        <dbReference type="ChEBI" id="CHEBI:30616"/>
    </ligand>
</feature>
<protein>
    <recommendedName>
        <fullName evidence="5">5-formyltetrahydrofolate cyclo-ligase</fullName>
        <ecNumber evidence="5">6.3.3.2</ecNumber>
    </recommendedName>
</protein>
<keyword evidence="3 4" id="KW-0067">ATP-binding</keyword>
<dbReference type="GO" id="GO:0046872">
    <property type="term" value="F:metal ion binding"/>
    <property type="evidence" value="ECO:0007669"/>
    <property type="project" value="UniProtKB-KW"/>
</dbReference>
<evidence type="ECO:0000256" key="3">
    <source>
        <dbReference type="ARBA" id="ARBA00022840"/>
    </source>
</evidence>
<dbReference type="Proteomes" id="UP000267841">
    <property type="component" value="Unassembled WGS sequence"/>
</dbReference>
<keyword evidence="7" id="KW-1185">Reference proteome</keyword>
<comment type="similarity">
    <text evidence="1 5">Belongs to the 5-formyltetrahydrofolate cyclo-ligase family.</text>
</comment>
<keyword evidence="6" id="KW-0436">Ligase</keyword>
<dbReference type="Gene3D" id="3.40.50.10420">
    <property type="entry name" value="NagB/RpiA/CoA transferase-like"/>
    <property type="match status" value="1"/>
</dbReference>
<sequence length="185" mass="21089">MVETKRDIRRELLSKRVTLPSELKSSYDERIRAGLRTLPEFRHANRVLLYCPIKGEPDLTPLFDQLFSQGKKLVLPKVEEDELLLLEVNNLTCLSTGAFNILEPEDGISVTPEELDLVVVPGIAFDVNGYRIGFGKGYYDRLLERVSAPKVGVAYSFQVLDRVPRDTWDKPVDIVVTEKEVIRRC</sequence>
<dbReference type="InterPro" id="IPR002698">
    <property type="entry name" value="FTHF_cligase"/>
</dbReference>
<organism evidence="6 7">
    <name type="scientific">Hydrogenivirga caldilitoris</name>
    <dbReference type="NCBI Taxonomy" id="246264"/>
    <lineage>
        <taxon>Bacteria</taxon>
        <taxon>Pseudomonadati</taxon>
        <taxon>Aquificota</taxon>
        <taxon>Aquificia</taxon>
        <taxon>Aquificales</taxon>
        <taxon>Aquificaceae</taxon>
        <taxon>Hydrogenivirga</taxon>
    </lineage>
</organism>
<evidence type="ECO:0000256" key="4">
    <source>
        <dbReference type="PIRSR" id="PIRSR006806-1"/>
    </source>
</evidence>
<comment type="cofactor">
    <cofactor evidence="5">
        <name>Mg(2+)</name>
        <dbReference type="ChEBI" id="CHEBI:18420"/>
    </cofactor>
</comment>
<dbReference type="Pfam" id="PF01812">
    <property type="entry name" value="5-FTHF_cyc-lig"/>
    <property type="match status" value="1"/>
</dbReference>
<comment type="catalytic activity">
    <reaction evidence="5">
        <text>(6S)-5-formyl-5,6,7,8-tetrahydrofolate + ATP = (6R)-5,10-methenyltetrahydrofolate + ADP + phosphate</text>
        <dbReference type="Rhea" id="RHEA:10488"/>
        <dbReference type="ChEBI" id="CHEBI:30616"/>
        <dbReference type="ChEBI" id="CHEBI:43474"/>
        <dbReference type="ChEBI" id="CHEBI:57455"/>
        <dbReference type="ChEBI" id="CHEBI:57457"/>
        <dbReference type="ChEBI" id="CHEBI:456216"/>
        <dbReference type="EC" id="6.3.3.2"/>
    </reaction>
</comment>
<dbReference type="GO" id="GO:0009396">
    <property type="term" value="P:folic acid-containing compound biosynthetic process"/>
    <property type="evidence" value="ECO:0007669"/>
    <property type="project" value="TreeGrafter"/>
</dbReference>
<keyword evidence="5" id="KW-0479">Metal-binding</keyword>
<evidence type="ECO:0000313" key="7">
    <source>
        <dbReference type="Proteomes" id="UP000267841"/>
    </source>
</evidence>
<gene>
    <name evidence="6" type="ORF">BCF55_1643</name>
</gene>
<feature type="binding site" evidence="4">
    <location>
        <begin position="5"/>
        <end position="9"/>
    </location>
    <ligand>
        <name>ATP</name>
        <dbReference type="ChEBI" id="CHEBI:30616"/>
    </ligand>
</feature>
<evidence type="ECO:0000256" key="1">
    <source>
        <dbReference type="ARBA" id="ARBA00010638"/>
    </source>
</evidence>
<name>A0A497XX52_9AQUI</name>
<dbReference type="AlphaFoldDB" id="A0A497XX52"/>
<comment type="caution">
    <text evidence="6">The sequence shown here is derived from an EMBL/GenBank/DDBJ whole genome shotgun (WGS) entry which is preliminary data.</text>
</comment>